<dbReference type="Proteomes" id="UP000324800">
    <property type="component" value="Unassembled WGS sequence"/>
</dbReference>
<dbReference type="AlphaFoldDB" id="A0A5J4VFL8"/>
<protein>
    <submittedName>
        <fullName evidence="1">Uncharacterized protein</fullName>
    </submittedName>
</protein>
<accession>A0A5J4VFL8</accession>
<dbReference type="EMBL" id="SNRW01007445">
    <property type="protein sequence ID" value="KAA6381223.1"/>
    <property type="molecule type" value="Genomic_DNA"/>
</dbReference>
<sequence length="281" mass="32207">MVQKAHQKWIERIRVFYDKRGTLILDVGMMSHIHAVPVYLDHPLISPEPTLLSIYKRLCIVDGLSKLVAQTTLYLQQFKIGVRGVTTDGGSSFKSGLSLFSKQTTLDFFQKAAEQVMDHSEEIKQLGTSRKYNPVKFAPQFYYLTKPLFETTSVLESNTSQVSNVFPLALLGEEIDAIEKPGNDQFYYLVFQINFGSTYYVSEIIPSLPFFDIKSIQIPQKPDKYPEHRILQQKVENAYQLAISQIQITDPTAPCFILVQKIIWNSRVEFPSVQTHFITTR</sequence>
<name>A0A5J4VFL8_9EUKA</name>
<evidence type="ECO:0000313" key="2">
    <source>
        <dbReference type="Proteomes" id="UP000324800"/>
    </source>
</evidence>
<proteinExistence type="predicted"/>
<gene>
    <name evidence="1" type="ORF">EZS28_023250</name>
</gene>
<evidence type="ECO:0000313" key="1">
    <source>
        <dbReference type="EMBL" id="KAA6381223.1"/>
    </source>
</evidence>
<comment type="caution">
    <text evidence="1">The sequence shown here is derived from an EMBL/GenBank/DDBJ whole genome shotgun (WGS) entry which is preliminary data.</text>
</comment>
<organism evidence="1 2">
    <name type="scientific">Streblomastix strix</name>
    <dbReference type="NCBI Taxonomy" id="222440"/>
    <lineage>
        <taxon>Eukaryota</taxon>
        <taxon>Metamonada</taxon>
        <taxon>Preaxostyla</taxon>
        <taxon>Oxymonadida</taxon>
        <taxon>Streblomastigidae</taxon>
        <taxon>Streblomastix</taxon>
    </lineage>
</organism>
<reference evidence="1 2" key="1">
    <citation type="submission" date="2019-03" db="EMBL/GenBank/DDBJ databases">
        <title>Single cell metagenomics reveals metabolic interactions within the superorganism composed of flagellate Streblomastix strix and complex community of Bacteroidetes bacteria on its surface.</title>
        <authorList>
            <person name="Treitli S.C."/>
            <person name="Kolisko M."/>
            <person name="Husnik F."/>
            <person name="Keeling P."/>
            <person name="Hampl V."/>
        </authorList>
    </citation>
    <scope>NUCLEOTIDE SEQUENCE [LARGE SCALE GENOMIC DNA]</scope>
    <source>
        <strain evidence="1">ST1C</strain>
    </source>
</reference>